<protein>
    <submittedName>
        <fullName evidence="1">Uncharacterized protein</fullName>
    </submittedName>
</protein>
<proteinExistence type="predicted"/>
<dbReference type="AlphaFoldDB" id="A0A1E8EWN8"/>
<reference evidence="1 2" key="1">
    <citation type="submission" date="2016-06" db="EMBL/GenBank/DDBJ databases">
        <title>Genome sequence of Clostridium acetireducens DSM 10703.</title>
        <authorList>
            <person name="Poehlein A."/>
            <person name="Fluechter S."/>
            <person name="Duerre P."/>
            <person name="Daniel R."/>
        </authorList>
    </citation>
    <scope>NUCLEOTIDE SEQUENCE [LARGE SCALE GENOMIC DNA]</scope>
    <source>
        <strain evidence="1 2">DSM 10703</strain>
    </source>
</reference>
<dbReference type="RefSeq" id="WP_070110897.1">
    <property type="nucleotide sequence ID" value="NZ_LZFO01000034.1"/>
</dbReference>
<dbReference type="OrthoDB" id="1905201at2"/>
<sequence length="141" mass="17258">MSYSESKTRKYTDFTIDDVKDYIHKFRKAILDSKYIISKNENRKENIDFIEDYKIDTKKEKEILLSIQYNDFCYAVDNEKKEFAYEKLYIFCKCQKLDFWGTLEDVDIYIKINMTKTRRGDDYIIIVSFHKRNKPIKYLFK</sequence>
<accession>A0A1E8EWN8</accession>
<evidence type="ECO:0000313" key="1">
    <source>
        <dbReference type="EMBL" id="OFI05057.1"/>
    </source>
</evidence>
<evidence type="ECO:0000313" key="2">
    <source>
        <dbReference type="Proteomes" id="UP000175744"/>
    </source>
</evidence>
<name>A0A1E8EWN8_9CLOT</name>
<dbReference type="Proteomes" id="UP000175744">
    <property type="component" value="Unassembled WGS sequence"/>
</dbReference>
<dbReference type="PATRIC" id="fig|1121290.3.peg.1952"/>
<dbReference type="EMBL" id="LZFO01000034">
    <property type="protein sequence ID" value="OFI05057.1"/>
    <property type="molecule type" value="Genomic_DNA"/>
</dbReference>
<gene>
    <name evidence="1" type="ORF">CLOACE_19310</name>
</gene>
<organism evidence="1 2">
    <name type="scientific">Clostridium acetireducens DSM 10703</name>
    <dbReference type="NCBI Taxonomy" id="1121290"/>
    <lineage>
        <taxon>Bacteria</taxon>
        <taxon>Bacillati</taxon>
        <taxon>Bacillota</taxon>
        <taxon>Clostridia</taxon>
        <taxon>Eubacteriales</taxon>
        <taxon>Clostridiaceae</taxon>
        <taxon>Clostridium</taxon>
    </lineage>
</organism>
<comment type="caution">
    <text evidence="1">The sequence shown here is derived from an EMBL/GenBank/DDBJ whole genome shotgun (WGS) entry which is preliminary data.</text>
</comment>
<keyword evidence="2" id="KW-1185">Reference proteome</keyword>